<dbReference type="Proteomes" id="UP000000304">
    <property type="component" value="Chromosome 2L"/>
</dbReference>
<reference evidence="2 3" key="1">
    <citation type="journal article" date="2007" name="Nature">
        <title>Evolution of genes and genomes on the Drosophila phylogeny.</title>
        <authorList>
            <consortium name="Drosophila 12 Genomes Consortium"/>
            <person name="Clark A.G."/>
            <person name="Eisen M.B."/>
            <person name="Smith D.R."/>
            <person name="Bergman C.M."/>
            <person name="Oliver B."/>
            <person name="Markow T.A."/>
            <person name="Kaufman T.C."/>
            <person name="Kellis M."/>
            <person name="Gelbart W."/>
            <person name="Iyer V.N."/>
            <person name="Pollard D.A."/>
            <person name="Sackton T.B."/>
            <person name="Larracuente A.M."/>
            <person name="Singh N.D."/>
            <person name="Abad J.P."/>
            <person name="Abt D.N."/>
            <person name="Adryan B."/>
            <person name="Aguade M."/>
            <person name="Akashi H."/>
            <person name="Anderson W.W."/>
            <person name="Aquadro C.F."/>
            <person name="Ardell D.H."/>
            <person name="Arguello R."/>
            <person name="Artieri C.G."/>
            <person name="Barbash D.A."/>
            <person name="Barker D."/>
            <person name="Barsanti P."/>
            <person name="Batterham P."/>
            <person name="Batzoglou S."/>
            <person name="Begun D."/>
            <person name="Bhutkar A."/>
            <person name="Blanco E."/>
            <person name="Bosak S.A."/>
            <person name="Bradley R.K."/>
            <person name="Brand A.D."/>
            <person name="Brent M.R."/>
            <person name="Brooks A.N."/>
            <person name="Brown R.H."/>
            <person name="Butlin R.K."/>
            <person name="Caggese C."/>
            <person name="Calvi B.R."/>
            <person name="Bernardo de Carvalho A."/>
            <person name="Caspi A."/>
            <person name="Castrezana S."/>
            <person name="Celniker S.E."/>
            <person name="Chang J.L."/>
            <person name="Chapple C."/>
            <person name="Chatterji S."/>
            <person name="Chinwalla A."/>
            <person name="Civetta A."/>
            <person name="Clifton S.W."/>
            <person name="Comeron J.M."/>
            <person name="Costello J.C."/>
            <person name="Coyne J.A."/>
            <person name="Daub J."/>
            <person name="David R.G."/>
            <person name="Delcher A.L."/>
            <person name="Delehaunty K."/>
            <person name="Do C.B."/>
            <person name="Ebling H."/>
            <person name="Edwards K."/>
            <person name="Eickbush T."/>
            <person name="Evans J.D."/>
            <person name="Filipski A."/>
            <person name="Findeiss S."/>
            <person name="Freyhult E."/>
            <person name="Fulton L."/>
            <person name="Fulton R."/>
            <person name="Garcia A.C."/>
            <person name="Gardiner A."/>
            <person name="Garfield D.A."/>
            <person name="Garvin B.E."/>
            <person name="Gibson G."/>
            <person name="Gilbert D."/>
            <person name="Gnerre S."/>
            <person name="Godfrey J."/>
            <person name="Good R."/>
            <person name="Gotea V."/>
            <person name="Gravely B."/>
            <person name="Greenberg A.J."/>
            <person name="Griffiths-Jones S."/>
            <person name="Gross S."/>
            <person name="Guigo R."/>
            <person name="Gustafson E.A."/>
            <person name="Haerty W."/>
            <person name="Hahn M.W."/>
            <person name="Halligan D.L."/>
            <person name="Halpern A.L."/>
            <person name="Halter G.M."/>
            <person name="Han M.V."/>
            <person name="Heger A."/>
            <person name="Hillier L."/>
            <person name="Hinrichs A.S."/>
            <person name="Holmes I."/>
            <person name="Hoskins R.A."/>
            <person name="Hubisz M.J."/>
            <person name="Hultmark D."/>
            <person name="Huntley M.A."/>
            <person name="Jaffe D.B."/>
            <person name="Jagadeeshan S."/>
            <person name="Jeck W.R."/>
            <person name="Johnson J."/>
            <person name="Jones C.D."/>
            <person name="Jordan W.C."/>
            <person name="Karpen G.H."/>
            <person name="Kataoka E."/>
            <person name="Keightley P.D."/>
            <person name="Kheradpour P."/>
            <person name="Kirkness E.F."/>
            <person name="Koerich L.B."/>
            <person name="Kristiansen K."/>
            <person name="Kudrna D."/>
            <person name="Kulathinal R.J."/>
            <person name="Kumar S."/>
            <person name="Kwok R."/>
            <person name="Lander E."/>
            <person name="Langley C.H."/>
            <person name="Lapoint R."/>
            <person name="Lazzaro B.P."/>
            <person name="Lee S.J."/>
            <person name="Levesque L."/>
            <person name="Li R."/>
            <person name="Lin C.F."/>
            <person name="Lin M.F."/>
            <person name="Lindblad-Toh K."/>
            <person name="Llopart A."/>
            <person name="Long M."/>
            <person name="Low L."/>
            <person name="Lozovsky E."/>
            <person name="Lu J."/>
            <person name="Luo M."/>
            <person name="Machado C.A."/>
            <person name="Makalowski W."/>
            <person name="Marzo M."/>
            <person name="Matsuda M."/>
            <person name="Matzkin L."/>
            <person name="McAllister B."/>
            <person name="McBride C.S."/>
            <person name="McKernan B."/>
            <person name="McKernan K."/>
            <person name="Mendez-Lago M."/>
            <person name="Minx P."/>
            <person name="Mollenhauer M.U."/>
            <person name="Montooth K."/>
            <person name="Mount S.M."/>
            <person name="Mu X."/>
            <person name="Myers E."/>
            <person name="Negre B."/>
            <person name="Newfeld S."/>
            <person name="Nielsen R."/>
            <person name="Noor M.A."/>
            <person name="O'Grady P."/>
            <person name="Pachter L."/>
            <person name="Papaceit M."/>
            <person name="Parisi M.J."/>
            <person name="Parisi M."/>
            <person name="Parts L."/>
            <person name="Pedersen J.S."/>
            <person name="Pesole G."/>
            <person name="Phillippy A.M."/>
            <person name="Ponting C.P."/>
            <person name="Pop M."/>
            <person name="Porcelli D."/>
            <person name="Powell J.R."/>
            <person name="Prohaska S."/>
            <person name="Pruitt K."/>
            <person name="Puig M."/>
            <person name="Quesneville H."/>
            <person name="Ram K.R."/>
            <person name="Rand D."/>
            <person name="Rasmussen M.D."/>
            <person name="Reed L.K."/>
            <person name="Reenan R."/>
            <person name="Reily A."/>
            <person name="Remington K.A."/>
            <person name="Rieger T.T."/>
            <person name="Ritchie M.G."/>
            <person name="Robin C."/>
            <person name="Rogers Y.H."/>
            <person name="Rohde C."/>
            <person name="Rozas J."/>
            <person name="Rubenfield M.J."/>
            <person name="Ruiz A."/>
            <person name="Russo S."/>
            <person name="Salzberg S.L."/>
            <person name="Sanchez-Gracia A."/>
            <person name="Saranga D.J."/>
            <person name="Sato H."/>
            <person name="Schaeffer S.W."/>
            <person name="Schatz M.C."/>
            <person name="Schlenke T."/>
            <person name="Schwartz R."/>
            <person name="Segarra C."/>
            <person name="Singh R.S."/>
            <person name="Sirot L."/>
            <person name="Sirota M."/>
            <person name="Sisneros N.B."/>
            <person name="Smith C.D."/>
            <person name="Smith T.F."/>
            <person name="Spieth J."/>
            <person name="Stage D.E."/>
            <person name="Stark A."/>
            <person name="Stephan W."/>
            <person name="Strausberg R.L."/>
            <person name="Strempel S."/>
            <person name="Sturgill D."/>
            <person name="Sutton G."/>
            <person name="Sutton G.G."/>
            <person name="Tao W."/>
            <person name="Teichmann S."/>
            <person name="Tobari Y.N."/>
            <person name="Tomimura Y."/>
            <person name="Tsolas J.M."/>
            <person name="Valente V.L."/>
            <person name="Venter E."/>
            <person name="Venter J.C."/>
            <person name="Vicario S."/>
            <person name="Vieira F.G."/>
            <person name="Vilella A.J."/>
            <person name="Villasante A."/>
            <person name="Walenz B."/>
            <person name="Wang J."/>
            <person name="Wasserman M."/>
            <person name="Watts T."/>
            <person name="Wilson D."/>
            <person name="Wilson R.K."/>
            <person name="Wing R.A."/>
            <person name="Wolfner M.F."/>
            <person name="Wong A."/>
            <person name="Wong G.K."/>
            <person name="Wu C.I."/>
            <person name="Wu G."/>
            <person name="Yamamoto D."/>
            <person name="Yang H.P."/>
            <person name="Yang S.P."/>
            <person name="Yorke J.A."/>
            <person name="Yoshida K."/>
            <person name="Zdobnov E."/>
            <person name="Zhang P."/>
            <person name="Zhang Y."/>
            <person name="Zimin A.V."/>
            <person name="Baldwin J."/>
            <person name="Abdouelleil A."/>
            <person name="Abdulkadir J."/>
            <person name="Abebe A."/>
            <person name="Abera B."/>
            <person name="Abreu J."/>
            <person name="Acer S.C."/>
            <person name="Aftuck L."/>
            <person name="Alexander A."/>
            <person name="An P."/>
            <person name="Anderson E."/>
            <person name="Anderson S."/>
            <person name="Arachi H."/>
            <person name="Azer M."/>
            <person name="Bachantsang P."/>
            <person name="Barry A."/>
            <person name="Bayul T."/>
            <person name="Berlin A."/>
            <person name="Bessette D."/>
            <person name="Bloom T."/>
            <person name="Blye J."/>
            <person name="Boguslavskiy L."/>
            <person name="Bonnet C."/>
            <person name="Boukhgalter B."/>
            <person name="Bourzgui I."/>
            <person name="Brown A."/>
            <person name="Cahill P."/>
            <person name="Channer S."/>
            <person name="Cheshatsang Y."/>
            <person name="Chuda L."/>
            <person name="Citroen M."/>
            <person name="Collymore A."/>
            <person name="Cooke P."/>
            <person name="Costello M."/>
            <person name="D'Aco K."/>
            <person name="Daza R."/>
            <person name="De Haan G."/>
            <person name="DeGray S."/>
            <person name="DeMaso C."/>
            <person name="Dhargay N."/>
            <person name="Dooley K."/>
            <person name="Dooley E."/>
            <person name="Doricent M."/>
            <person name="Dorje P."/>
            <person name="Dorjee K."/>
            <person name="Dupes A."/>
            <person name="Elong R."/>
            <person name="Falk J."/>
            <person name="Farina A."/>
            <person name="Faro S."/>
            <person name="Ferguson D."/>
            <person name="Fisher S."/>
            <person name="Foley C.D."/>
            <person name="Franke A."/>
            <person name="Friedrich D."/>
            <person name="Gadbois L."/>
            <person name="Gearin G."/>
            <person name="Gearin C.R."/>
            <person name="Giannoukos G."/>
            <person name="Goode T."/>
            <person name="Graham J."/>
            <person name="Grandbois E."/>
            <person name="Grewal S."/>
            <person name="Gyaltsen K."/>
            <person name="Hafez N."/>
            <person name="Hagos B."/>
            <person name="Hall J."/>
            <person name="Henson C."/>
            <person name="Hollinger A."/>
            <person name="Honan T."/>
            <person name="Huard M.D."/>
            <person name="Hughes L."/>
            <person name="Hurhula B."/>
            <person name="Husby M.E."/>
            <person name="Kamat A."/>
            <person name="Kanga B."/>
            <person name="Kashin S."/>
            <person name="Khazanovich D."/>
            <person name="Kisner P."/>
            <person name="Lance K."/>
            <person name="Lara M."/>
            <person name="Lee W."/>
            <person name="Lennon N."/>
            <person name="Letendre F."/>
            <person name="LeVine R."/>
            <person name="Lipovsky A."/>
            <person name="Liu X."/>
            <person name="Liu J."/>
            <person name="Liu S."/>
            <person name="Lokyitsang T."/>
            <person name="Lokyitsang Y."/>
            <person name="Lubonja R."/>
            <person name="Lui A."/>
            <person name="MacDonald P."/>
            <person name="Magnisalis V."/>
            <person name="Maru K."/>
            <person name="Matthews C."/>
            <person name="McCusker W."/>
            <person name="McDonough S."/>
            <person name="Mehta T."/>
            <person name="Meldrim J."/>
            <person name="Meneus L."/>
            <person name="Mihai O."/>
            <person name="Mihalev A."/>
            <person name="Mihova T."/>
            <person name="Mittelman R."/>
            <person name="Mlenga V."/>
            <person name="Montmayeur A."/>
            <person name="Mulrain L."/>
            <person name="Navidi A."/>
            <person name="Naylor J."/>
            <person name="Negash T."/>
            <person name="Nguyen T."/>
            <person name="Nguyen N."/>
            <person name="Nicol R."/>
            <person name="Norbu C."/>
            <person name="Norbu N."/>
            <person name="Novod N."/>
            <person name="O'Neill B."/>
            <person name="Osman S."/>
            <person name="Markiewicz E."/>
            <person name="Oyono O.L."/>
            <person name="Patti C."/>
            <person name="Phunkhang P."/>
            <person name="Pierre F."/>
            <person name="Priest M."/>
            <person name="Raghuraman S."/>
            <person name="Rege F."/>
            <person name="Reyes R."/>
            <person name="Rise C."/>
            <person name="Rogov P."/>
            <person name="Ross K."/>
            <person name="Ryan E."/>
            <person name="Settipalli S."/>
            <person name="Shea T."/>
            <person name="Sherpa N."/>
            <person name="Shi L."/>
            <person name="Shih D."/>
            <person name="Sparrow T."/>
            <person name="Spaulding J."/>
            <person name="Stalker J."/>
            <person name="Stange-Thomann N."/>
            <person name="Stavropoulos S."/>
            <person name="Stone C."/>
            <person name="Strader C."/>
            <person name="Tesfaye S."/>
            <person name="Thomson T."/>
            <person name="Thoulutsang Y."/>
            <person name="Thoulutsang D."/>
            <person name="Topham K."/>
            <person name="Topping I."/>
            <person name="Tsamla T."/>
            <person name="Vassiliev H."/>
            <person name="Vo A."/>
            <person name="Wangchuk T."/>
            <person name="Wangdi T."/>
            <person name="Weiand M."/>
            <person name="Wilkinson J."/>
            <person name="Wilson A."/>
            <person name="Yadav S."/>
            <person name="Young G."/>
            <person name="Yu Q."/>
            <person name="Zembek L."/>
            <person name="Zhong D."/>
            <person name="Zimmer A."/>
            <person name="Zwirko Z."/>
            <person name="Jaffe D.B."/>
            <person name="Alvarez P."/>
            <person name="Brockman W."/>
            <person name="Butler J."/>
            <person name="Chin C."/>
            <person name="Gnerre S."/>
            <person name="Grabherr M."/>
            <person name="Kleber M."/>
            <person name="Mauceli E."/>
            <person name="MacCallum I."/>
        </authorList>
    </citation>
    <scope>NUCLEOTIDE SEQUENCE [LARGE SCALE GENOMIC DNA]</scope>
    <source>
        <strain evidence="3">white501</strain>
    </source>
</reference>
<dbReference type="EMBL" id="CM000361">
    <property type="protein sequence ID" value="EDX03273.1"/>
    <property type="molecule type" value="Genomic_DNA"/>
</dbReference>
<evidence type="ECO:0000313" key="2">
    <source>
        <dbReference type="EMBL" id="EDX03273.1"/>
    </source>
</evidence>
<dbReference type="AlphaFoldDB" id="B4Q6K7"/>
<feature type="compositionally biased region" description="Gly residues" evidence="1">
    <location>
        <begin position="19"/>
        <end position="34"/>
    </location>
</feature>
<organism evidence="2 3">
    <name type="scientific">Drosophila simulans</name>
    <name type="common">Fruit fly</name>
    <dbReference type="NCBI Taxonomy" id="7240"/>
    <lineage>
        <taxon>Eukaryota</taxon>
        <taxon>Metazoa</taxon>
        <taxon>Ecdysozoa</taxon>
        <taxon>Arthropoda</taxon>
        <taxon>Hexapoda</taxon>
        <taxon>Insecta</taxon>
        <taxon>Pterygota</taxon>
        <taxon>Neoptera</taxon>
        <taxon>Endopterygota</taxon>
        <taxon>Diptera</taxon>
        <taxon>Brachycera</taxon>
        <taxon>Muscomorpha</taxon>
        <taxon>Ephydroidea</taxon>
        <taxon>Drosophilidae</taxon>
        <taxon>Drosophila</taxon>
        <taxon>Sophophora</taxon>
    </lineage>
</organism>
<dbReference type="STRING" id="7240.B4Q6K7"/>
<evidence type="ECO:0000256" key="1">
    <source>
        <dbReference type="SAM" id="MobiDB-lite"/>
    </source>
</evidence>
<accession>B4Q6K7</accession>
<feature type="compositionally biased region" description="Basic and acidic residues" evidence="1">
    <location>
        <begin position="36"/>
        <end position="57"/>
    </location>
</feature>
<keyword evidence="3" id="KW-1185">Reference proteome</keyword>
<dbReference type="HOGENOM" id="CLU_2724920_0_0_1"/>
<feature type="region of interest" description="Disordered" evidence="1">
    <location>
        <begin position="1"/>
        <end position="57"/>
    </location>
</feature>
<evidence type="ECO:0000313" key="3">
    <source>
        <dbReference type="Proteomes" id="UP000000304"/>
    </source>
</evidence>
<sequence>MVNHHSNGGGSAGNSSGSLRGGGAHGGGGGGGDYSGDDRSGRGEERERLESDLHDKPTYLLEHLATFTSTRV</sequence>
<name>B4Q6K7_DROSI</name>
<proteinExistence type="predicted"/>
<protein>
    <submittedName>
        <fullName evidence="2">GD22936</fullName>
    </submittedName>
</protein>
<gene>
    <name evidence="2" type="primary">Dsim\GD22936</name>
    <name evidence="2" type="ORF">Dsim_GD22936</name>
</gene>